<keyword evidence="2" id="KW-0723">Serine/threonine-protein kinase</keyword>
<dbReference type="InterPro" id="IPR017441">
    <property type="entry name" value="Protein_kinase_ATP_BS"/>
</dbReference>
<feature type="domain" description="Protein kinase" evidence="10">
    <location>
        <begin position="10"/>
        <end position="283"/>
    </location>
</feature>
<organism evidence="11 12">
    <name type="scientific">Anaeramoeba flamelloides</name>
    <dbReference type="NCBI Taxonomy" id="1746091"/>
    <lineage>
        <taxon>Eukaryota</taxon>
        <taxon>Metamonada</taxon>
        <taxon>Anaeramoebidae</taxon>
        <taxon>Anaeramoeba</taxon>
    </lineage>
</organism>
<dbReference type="InterPro" id="IPR050235">
    <property type="entry name" value="CK1_Ser-Thr_kinase"/>
</dbReference>
<dbReference type="GO" id="GO:0005524">
    <property type="term" value="F:ATP binding"/>
    <property type="evidence" value="ECO:0007669"/>
    <property type="project" value="UniProtKB-UniRule"/>
</dbReference>
<keyword evidence="6 8" id="KW-0067">ATP-binding</keyword>
<proteinExistence type="inferred from homology"/>
<evidence type="ECO:0000259" key="10">
    <source>
        <dbReference type="PROSITE" id="PS50011"/>
    </source>
</evidence>
<dbReference type="SUPFAM" id="SSF56112">
    <property type="entry name" value="Protein kinase-like (PK-like)"/>
    <property type="match status" value="1"/>
</dbReference>
<feature type="binding site" evidence="8">
    <location>
        <position position="39"/>
    </location>
    <ligand>
        <name>ATP</name>
        <dbReference type="ChEBI" id="CHEBI:30616"/>
    </ligand>
</feature>
<feature type="compositionally biased region" description="Low complexity" evidence="9">
    <location>
        <begin position="361"/>
        <end position="378"/>
    </location>
</feature>
<dbReference type="PROSITE" id="PS50011">
    <property type="entry name" value="PROTEIN_KINASE_DOM"/>
    <property type="match status" value="1"/>
</dbReference>
<comment type="similarity">
    <text evidence="7">Belongs to the protein kinase superfamily. CK1 Ser/Thr protein kinase family.</text>
</comment>
<evidence type="ECO:0000256" key="6">
    <source>
        <dbReference type="ARBA" id="ARBA00022840"/>
    </source>
</evidence>
<evidence type="ECO:0000313" key="12">
    <source>
        <dbReference type="Proteomes" id="UP001146793"/>
    </source>
</evidence>
<feature type="compositionally biased region" description="Low complexity" evidence="9">
    <location>
        <begin position="493"/>
        <end position="503"/>
    </location>
</feature>
<feature type="compositionally biased region" description="Low complexity" evidence="9">
    <location>
        <begin position="326"/>
        <end position="346"/>
    </location>
</feature>
<comment type="caution">
    <text evidence="11">The sequence shown here is derived from an EMBL/GenBank/DDBJ whole genome shotgun (WGS) entry which is preliminary data.</text>
</comment>
<evidence type="ECO:0000256" key="9">
    <source>
        <dbReference type="SAM" id="MobiDB-lite"/>
    </source>
</evidence>
<dbReference type="GO" id="GO:0015630">
    <property type="term" value="C:microtubule cytoskeleton"/>
    <property type="evidence" value="ECO:0007669"/>
    <property type="project" value="UniProtKB-ARBA"/>
</dbReference>
<dbReference type="AlphaFoldDB" id="A0AAV7Y2R9"/>
<dbReference type="PROSITE" id="PS00107">
    <property type="entry name" value="PROTEIN_KINASE_ATP"/>
    <property type="match status" value="1"/>
</dbReference>
<evidence type="ECO:0000256" key="5">
    <source>
        <dbReference type="ARBA" id="ARBA00022777"/>
    </source>
</evidence>
<dbReference type="EC" id="2.7.11.1" evidence="1"/>
<feature type="compositionally biased region" description="Low complexity" evidence="9">
    <location>
        <begin position="522"/>
        <end position="542"/>
    </location>
</feature>
<dbReference type="EMBL" id="JANTQA010000075">
    <property type="protein sequence ID" value="KAJ3424167.1"/>
    <property type="molecule type" value="Genomic_DNA"/>
</dbReference>
<dbReference type="Pfam" id="PF00069">
    <property type="entry name" value="Pkinase"/>
    <property type="match status" value="1"/>
</dbReference>
<dbReference type="Proteomes" id="UP001146793">
    <property type="component" value="Unassembled WGS sequence"/>
</dbReference>
<keyword evidence="3" id="KW-0808">Transferase</keyword>
<sequence>MLTGCIRGRWKLIKRIGKGGFGEIYLAKDLKTRDLSAIKFEKINQPKQALLLEITILRKLQESNYVPRFIYCGRNVEYNYLIMELLGKNLSVIRRNQPERKFSIATTCRLGIEMLNAIEQMHSLGYIHRDIKPSNFVLRRPLYFRKNQESIYTKKAPICLIDFGLSRRYITYDEKVQSSRNKVGFRGTSRYASLHAHQSKDLSRRDDLWSLLYLFVEFLKGELPWSQIKDKLIISKLKSKFKGIQLLKDLPPQFISFYNHIHSLHFKDRPNYNYLRNLLKECLLESGYNENTKFDWELPLQKNKNHFNNKPNNFKKKKKIDDNNKFQDYNMDNNNKNNNLNHNYLKPSQDELNSQNKNKKTNSPNFNSKNNQKNTNQIQKKKFIDKKFLAEIEKMNEIIIPTHKELEMRRNQKKIQLKRSMVYPIKKKESPFDNQNKNNFNNKSEKNILDLNNNFQTDVNHKEYIYDFFEMIDGDPEYNFFQQQINDVKLDNNKNNNNNNNNKNKNKNKKNKKKNKTKKLNDNTNKQLKGSSNGNNMNMTMKKNTRIKKNKKNSTKEKENDSLTISKSRLNSGNEQNPLFSHEAINKKTCCQCIIM</sequence>
<evidence type="ECO:0000256" key="1">
    <source>
        <dbReference type="ARBA" id="ARBA00012513"/>
    </source>
</evidence>
<feature type="compositionally biased region" description="Basic residues" evidence="9">
    <location>
        <begin position="305"/>
        <end position="318"/>
    </location>
</feature>
<evidence type="ECO:0000256" key="8">
    <source>
        <dbReference type="PROSITE-ProRule" id="PRU10141"/>
    </source>
</evidence>
<keyword evidence="5 11" id="KW-0418">Kinase</keyword>
<dbReference type="GO" id="GO:0004674">
    <property type="term" value="F:protein serine/threonine kinase activity"/>
    <property type="evidence" value="ECO:0007669"/>
    <property type="project" value="UniProtKB-KW"/>
</dbReference>
<feature type="region of interest" description="Disordered" evidence="9">
    <location>
        <begin position="490"/>
        <end position="576"/>
    </location>
</feature>
<gene>
    <name evidence="11" type="ORF">M0812_29800</name>
</gene>
<dbReference type="PANTHER" id="PTHR11909">
    <property type="entry name" value="CASEIN KINASE-RELATED"/>
    <property type="match status" value="1"/>
</dbReference>
<accession>A0AAV7Y2R9</accession>
<name>A0AAV7Y2R9_9EUKA</name>
<feature type="compositionally biased region" description="Basic residues" evidence="9">
    <location>
        <begin position="543"/>
        <end position="553"/>
    </location>
</feature>
<evidence type="ECO:0000256" key="7">
    <source>
        <dbReference type="ARBA" id="ARBA00061588"/>
    </source>
</evidence>
<dbReference type="SMART" id="SM00220">
    <property type="entry name" value="S_TKc"/>
    <property type="match status" value="1"/>
</dbReference>
<dbReference type="InterPro" id="IPR047916">
    <property type="entry name" value="TTBK_Asator-like_STKc"/>
</dbReference>
<dbReference type="CDD" id="cd14017">
    <property type="entry name" value="STKc_TTBK"/>
    <property type="match status" value="1"/>
</dbReference>
<reference evidence="11" key="1">
    <citation type="submission" date="2022-08" db="EMBL/GenBank/DDBJ databases">
        <title>Novel sulphate-reducing endosymbionts in the free-living metamonad Anaeramoeba.</title>
        <authorList>
            <person name="Jerlstrom-Hultqvist J."/>
            <person name="Cepicka I."/>
            <person name="Gallot-Lavallee L."/>
            <person name="Salas-Leiva D."/>
            <person name="Curtis B.A."/>
            <person name="Zahonova K."/>
            <person name="Pipaliya S."/>
            <person name="Dacks J."/>
            <person name="Roger A.J."/>
        </authorList>
    </citation>
    <scope>NUCLEOTIDE SEQUENCE</scope>
    <source>
        <strain evidence="11">Busselton2</strain>
    </source>
</reference>
<dbReference type="InterPro" id="IPR000719">
    <property type="entry name" value="Prot_kinase_dom"/>
</dbReference>
<dbReference type="FunFam" id="3.30.200.20:FF:000358">
    <property type="entry name" value="Tau tubulin kinase 2b"/>
    <property type="match status" value="1"/>
</dbReference>
<protein>
    <recommendedName>
        <fullName evidence="1">non-specific serine/threonine protein kinase</fullName>
        <ecNumber evidence="1">2.7.11.1</ecNumber>
    </recommendedName>
</protein>
<keyword evidence="4 8" id="KW-0547">Nucleotide-binding</keyword>
<feature type="region of interest" description="Disordered" evidence="9">
    <location>
        <begin position="305"/>
        <end position="380"/>
    </location>
</feature>
<dbReference type="InterPro" id="IPR008271">
    <property type="entry name" value="Ser/Thr_kinase_AS"/>
</dbReference>
<evidence type="ECO:0000256" key="2">
    <source>
        <dbReference type="ARBA" id="ARBA00022527"/>
    </source>
</evidence>
<evidence type="ECO:0000313" key="11">
    <source>
        <dbReference type="EMBL" id="KAJ3424167.1"/>
    </source>
</evidence>
<dbReference type="InterPro" id="IPR011009">
    <property type="entry name" value="Kinase-like_dom_sf"/>
</dbReference>
<dbReference type="PROSITE" id="PS00108">
    <property type="entry name" value="PROTEIN_KINASE_ST"/>
    <property type="match status" value="1"/>
</dbReference>
<evidence type="ECO:0000256" key="3">
    <source>
        <dbReference type="ARBA" id="ARBA00022679"/>
    </source>
</evidence>
<feature type="compositionally biased region" description="Basic residues" evidence="9">
    <location>
        <begin position="504"/>
        <end position="518"/>
    </location>
</feature>
<dbReference type="Gene3D" id="1.10.510.10">
    <property type="entry name" value="Transferase(Phosphotransferase) domain 1"/>
    <property type="match status" value="1"/>
</dbReference>
<feature type="compositionally biased region" description="Polar residues" evidence="9">
    <location>
        <begin position="562"/>
        <end position="576"/>
    </location>
</feature>
<evidence type="ECO:0000256" key="4">
    <source>
        <dbReference type="ARBA" id="ARBA00022741"/>
    </source>
</evidence>